<dbReference type="SUPFAM" id="SSF53901">
    <property type="entry name" value="Thiolase-like"/>
    <property type="match status" value="2"/>
</dbReference>
<gene>
    <name evidence="6" type="ORF">DFR85_10210</name>
</gene>
<dbReference type="GO" id="GO:0004421">
    <property type="term" value="F:hydroxymethylglutaryl-CoA synthase activity"/>
    <property type="evidence" value="ECO:0007669"/>
    <property type="project" value="UniProtKB-EC"/>
</dbReference>
<evidence type="ECO:0000313" key="6">
    <source>
        <dbReference type="EMBL" id="AWR94920.1"/>
    </source>
</evidence>
<name>A0A2U9IFZ0_9CREN</name>
<dbReference type="RefSeq" id="WP_110270801.1">
    <property type="nucleotide sequence ID" value="NZ_CP029289.2"/>
</dbReference>
<feature type="binding site" evidence="4">
    <location>
        <position position="267"/>
    </location>
    <ligand>
        <name>(3S)-3-hydroxy-3-methylglutaryl-CoA</name>
        <dbReference type="ChEBI" id="CHEBI:43074"/>
    </ligand>
</feature>
<protein>
    <recommendedName>
        <fullName evidence="4">Hydroxymethylglutaryl-CoA synthase</fullName>
        <shortName evidence="4">HMG-CoA synthase</shortName>
        <shortName evidence="4">HMGCS</shortName>
        <ecNumber evidence="4">2.3.3.10</ecNumber>
    </recommendedName>
</protein>
<feature type="active site" description="Acyl-thioester intermediate" evidence="4">
    <location>
        <position position="112"/>
    </location>
</feature>
<dbReference type="KEGG" id="abri:DFR85_10210"/>
<sequence>MHSGIVGWGSYIPKYRIKVDEIAETWGRERAVVKTLGLTEKSVPSPDEDSTTMAFESTVNALNRARINPEEIGAVLFGSESKVYAVKPTSSFIIDAIGASNYSVSADLEFACRAASAGLRMALSMVDTNQVKYALVIGSDTAQSNPGDILELSSAAASISFIVGKDTESVAIAEASTSYTSDTPDFWRRDGVPYPLHGEAFTGEPAYFAHILYAVNKLLQDSGLRISDFDYFIFHQPNGKFPLQISKKLGIPLEKVKPGLVSTYIGNPYNASALLGLAKVLDFAKPGQRILVAPFGSGAGSDAFSFVTTDKISERQKLAHSVDFYINNKKIVSYAHYAKYTNKYKVYEQ</sequence>
<dbReference type="NCBIfam" id="TIGR00748">
    <property type="entry name" value="HMG_CoA_syn_Arc"/>
    <property type="match status" value="1"/>
</dbReference>
<dbReference type="EC" id="2.3.3.10" evidence="4"/>
<proteinExistence type="inferred from homology"/>
<dbReference type="GO" id="GO:0044550">
    <property type="term" value="P:secondary metabolite biosynthetic process"/>
    <property type="evidence" value="ECO:0007669"/>
    <property type="project" value="TreeGrafter"/>
</dbReference>
<feature type="active site" description="Proton donor/acceptor" evidence="4">
    <location>
        <position position="235"/>
    </location>
</feature>
<dbReference type="CDD" id="cd00827">
    <property type="entry name" value="init_cond_enzymes"/>
    <property type="match status" value="1"/>
</dbReference>
<reference evidence="6 7" key="1">
    <citation type="submission" date="2018-05" db="EMBL/GenBank/DDBJ databases">
        <title>Complete Genome Sequences of Extremely Thermoacidophilic, Metal-Mobilizing Type-Strain Members of the Archaeal Family Sulfolobaceae: Acidianus brierleyi DSM-1651T, Acidianus sulfidivorans DSM-18786T, Metallosphaera hakonensis DSM-7519T, and Metallosphaera prunae DSM-10039T.</title>
        <authorList>
            <person name="Counts J.A."/>
            <person name="Kelly R.M."/>
        </authorList>
    </citation>
    <scope>NUCLEOTIDE SEQUENCE [LARGE SCALE GENOMIC DNA]</scope>
    <source>
        <strain evidence="6 7">DSM 1651</strain>
    </source>
</reference>
<evidence type="ECO:0000256" key="2">
    <source>
        <dbReference type="ARBA" id="ARBA00023229"/>
    </source>
</evidence>
<comment type="similarity">
    <text evidence="4">Belongs to the thiolase-like superfamily. Archaeal HMG-CoA synthase family.</text>
</comment>
<dbReference type="InterPro" id="IPR013747">
    <property type="entry name" value="ACP_syn_III_C"/>
</dbReference>
<feature type="binding site" evidence="4">
    <location>
        <position position="240"/>
    </location>
    <ligand>
        <name>CoA</name>
        <dbReference type="ChEBI" id="CHEBI:57287"/>
        <note>ligand shared with acetoacetyl-CoA thiolase</note>
    </ligand>
</feature>
<dbReference type="Pfam" id="PF08541">
    <property type="entry name" value="ACP_syn_III_C"/>
    <property type="match status" value="1"/>
</dbReference>
<comment type="caution">
    <text evidence="4">Lacks conserved residue(s) required for the propagation of feature annotation.</text>
</comment>
<evidence type="ECO:0000256" key="3">
    <source>
        <dbReference type="ARBA" id="ARBA00023315"/>
    </source>
</evidence>
<feature type="binding site" evidence="4">
    <location>
        <position position="235"/>
    </location>
    <ligand>
        <name>(3S)-3-hydroxy-3-methylglutaryl-CoA</name>
        <dbReference type="ChEBI" id="CHEBI:43074"/>
    </ligand>
</feature>
<feature type="binding site" evidence="4">
    <location>
        <position position="202"/>
    </location>
    <ligand>
        <name>(3S)-3-hydroxy-3-methylglutaryl-CoA</name>
        <dbReference type="ChEBI" id="CHEBI:43074"/>
    </ligand>
</feature>
<dbReference type="HAMAP" id="MF_01409">
    <property type="entry name" value="HMG_CoA_synth_arch"/>
    <property type="match status" value="1"/>
</dbReference>
<evidence type="ECO:0000256" key="4">
    <source>
        <dbReference type="HAMAP-Rule" id="MF_01409"/>
    </source>
</evidence>
<dbReference type="NCBIfam" id="NF003274">
    <property type="entry name" value="PRK04262.1"/>
    <property type="match status" value="1"/>
</dbReference>
<dbReference type="InterPro" id="IPR016039">
    <property type="entry name" value="Thiolase-like"/>
</dbReference>
<feature type="binding site" evidence="4">
    <location>
        <position position="297"/>
    </location>
    <ligand>
        <name>(3S)-3-hydroxy-3-methylglutaryl-CoA</name>
        <dbReference type="ChEBI" id="CHEBI:43074"/>
    </ligand>
</feature>
<dbReference type="GeneID" id="36832532"/>
<dbReference type="Gene3D" id="3.40.47.10">
    <property type="match status" value="1"/>
</dbReference>
<dbReference type="InterPro" id="IPR004656">
    <property type="entry name" value="HMG_CoA_Synthase"/>
</dbReference>
<dbReference type="GO" id="GO:0003985">
    <property type="term" value="F:acetyl-CoA C-acetyltransferase activity"/>
    <property type="evidence" value="ECO:0007669"/>
    <property type="project" value="UniProtKB-UniRule"/>
</dbReference>
<feature type="active site" description="Proton donor/acceptor" evidence="4">
    <location>
        <position position="80"/>
    </location>
</feature>
<organism evidence="6 7">
    <name type="scientific">Acidianus brierleyi</name>
    <dbReference type="NCBI Taxonomy" id="41673"/>
    <lineage>
        <taxon>Archaea</taxon>
        <taxon>Thermoproteota</taxon>
        <taxon>Thermoprotei</taxon>
        <taxon>Sulfolobales</taxon>
        <taxon>Sulfolobaceae</taxon>
        <taxon>Acidianus</taxon>
    </lineage>
</organism>
<comment type="subunit">
    <text evidence="4">Interacts with acetoacetyl-CoA thiolase that catalyzes the precedent step in the pathway and with a DUF35 protein. The acetoacetyl-CoA thiolase/HMG-CoA synthase complex channels the intermediate via a fused CoA-binding site, which allows for efficient coupling of the endergonic thiolase reaction with the exergonic HMGCS reaction.</text>
</comment>
<feature type="binding site" evidence="4">
    <location>
        <position position="153"/>
    </location>
    <ligand>
        <name>(3S)-3-hydroxy-3-methylglutaryl-CoA</name>
        <dbReference type="ChEBI" id="CHEBI:43074"/>
    </ligand>
</feature>
<dbReference type="PANTHER" id="PTHR34069">
    <property type="entry name" value="3-OXOACYL-[ACYL-CARRIER-PROTEIN] SYNTHASE 3"/>
    <property type="match status" value="1"/>
</dbReference>
<dbReference type="EMBL" id="CP029289">
    <property type="protein sequence ID" value="AWR94920.1"/>
    <property type="molecule type" value="Genomic_DNA"/>
</dbReference>
<dbReference type="OrthoDB" id="5812at2157"/>
<keyword evidence="1 4" id="KW-0808">Transferase</keyword>
<comment type="pathway">
    <text evidence="4">Metabolic intermediate biosynthesis; (R)-mevalonate biosynthesis; (R)-mevalonate from acetyl-CoA: step 2/3.</text>
</comment>
<comment type="function">
    <text evidence="4">Catalyzes the condensation of acetyl-CoA with acetoacetyl-CoA to form 3-hydroxy-3-methylglutaryl-CoA (HMG-CoA). Functions in the mevalonate (MVA) pathway leading to isopentenyl diphosphate (IPP), a key precursor for the biosynthesis of isoprenoid compounds that are building blocks of archaeal membrane lipids.</text>
</comment>
<feature type="domain" description="Beta-ketoacyl-[acyl-carrier-protein] synthase III C-terminal" evidence="5">
    <location>
        <begin position="219"/>
        <end position="299"/>
    </location>
</feature>
<feature type="binding site" evidence="4">
    <location>
        <position position="112"/>
    </location>
    <ligand>
        <name>(3S)-3-hydroxy-3-methylglutaryl-CoA</name>
        <dbReference type="ChEBI" id="CHEBI:43074"/>
    </ligand>
</feature>
<feature type="binding site" evidence="4">
    <location>
        <position position="29"/>
    </location>
    <ligand>
        <name>(3S)-3-hydroxy-3-methylglutaryl-CoA</name>
        <dbReference type="ChEBI" id="CHEBI:43074"/>
    </ligand>
</feature>
<accession>A0A2U9IFZ0</accession>
<dbReference type="AlphaFoldDB" id="A0A2U9IFZ0"/>
<keyword evidence="7" id="KW-1185">Reference proteome</keyword>
<comment type="catalytic activity">
    <reaction evidence="4">
        <text>acetoacetyl-CoA + acetyl-CoA + H2O = (3S)-3-hydroxy-3-methylglutaryl-CoA + CoA + H(+)</text>
        <dbReference type="Rhea" id="RHEA:10188"/>
        <dbReference type="ChEBI" id="CHEBI:15377"/>
        <dbReference type="ChEBI" id="CHEBI:15378"/>
        <dbReference type="ChEBI" id="CHEBI:43074"/>
        <dbReference type="ChEBI" id="CHEBI:57286"/>
        <dbReference type="ChEBI" id="CHEBI:57287"/>
        <dbReference type="ChEBI" id="CHEBI:57288"/>
        <dbReference type="EC" id="2.3.3.10"/>
    </reaction>
</comment>
<evidence type="ECO:0000256" key="1">
    <source>
        <dbReference type="ARBA" id="ARBA00022679"/>
    </source>
</evidence>
<dbReference type="GO" id="GO:0019287">
    <property type="term" value="P:isopentenyl diphosphate biosynthetic process, mevalonate pathway"/>
    <property type="evidence" value="ECO:0007669"/>
    <property type="project" value="UniProtKB-UniRule"/>
</dbReference>
<keyword evidence="3 4" id="KW-0012">Acyltransferase</keyword>
<keyword evidence="2 4" id="KW-0414">Isoprene biosynthesis</keyword>
<evidence type="ECO:0000259" key="5">
    <source>
        <dbReference type="Pfam" id="PF08541"/>
    </source>
</evidence>
<dbReference type="Proteomes" id="UP000248044">
    <property type="component" value="Chromosome"/>
</dbReference>
<dbReference type="PANTHER" id="PTHR34069:SF2">
    <property type="entry name" value="BETA-KETOACYL-[ACYL-CARRIER-PROTEIN] SYNTHASE III"/>
    <property type="match status" value="1"/>
</dbReference>
<evidence type="ECO:0000313" key="7">
    <source>
        <dbReference type="Proteomes" id="UP000248044"/>
    </source>
</evidence>